<comment type="caution">
    <text evidence="3">The sequence shown here is derived from an EMBL/GenBank/DDBJ whole genome shotgun (WGS) entry which is preliminary data.</text>
</comment>
<keyword evidence="1" id="KW-0175">Coiled coil</keyword>
<organism evidence="3 4">
    <name type="scientific">Euplotes crassus</name>
    <dbReference type="NCBI Taxonomy" id="5936"/>
    <lineage>
        <taxon>Eukaryota</taxon>
        <taxon>Sar</taxon>
        <taxon>Alveolata</taxon>
        <taxon>Ciliophora</taxon>
        <taxon>Intramacronucleata</taxon>
        <taxon>Spirotrichea</taxon>
        <taxon>Hypotrichia</taxon>
        <taxon>Euplotida</taxon>
        <taxon>Euplotidae</taxon>
        <taxon>Moneuplotes</taxon>
    </lineage>
</organism>
<dbReference type="Proteomes" id="UP001295684">
    <property type="component" value="Unassembled WGS sequence"/>
</dbReference>
<feature type="coiled-coil region" evidence="1">
    <location>
        <begin position="242"/>
        <end position="269"/>
    </location>
</feature>
<sequence>MIKNKRKIKNSWSQPDIKIQREANIGDKQLSNLSSIRSEGSDINRNNESKDDYAQFISHLTLKDGSTLNIESSSGLFPKTTNIKDMSQGNKIRWLAQNQSRVTEAGKSTFLPAIISKVIPRKKEPKTRLRKYNFVFPKKQEAESKVKAYNLPETKYDVDTIKDIRIQYKIVYNEIECLKENAKMLNVYSEPWILFHFPRMTLSSKRSFNYKLEKLCGMIILISQIILQEFAKDPESIGISDVSHFLQQIDEINNEVKALKQNFAALTSIIVFLEDSIEAYSIISKSSDRVSARPQEVLKLLNLVSRARFNCTELIERIKLFEKNTHVKNHQKDQETKRKKIKKSKKDKENEQDEKEGEGSKEGNSPTFPQLSPRISTVESRNLKNSMSTELEKKQQDTIIFQSQVYYNPYMQEQAEKAEKAAKAKALLDSKKNSSMKALKAKSYLKDGKEIKNKGKQTKKFMAQVLKKMQPSKRDKFTINKNLFKTDKITMETDIDERKNDQIKVIQRHKIVTDKAMDIALSYCSSSVRDQMRSIRRGASQNHAQL</sequence>
<accession>A0AAD1X682</accession>
<gene>
    <name evidence="3" type="ORF">ECRASSUSDP1_LOCUS3646</name>
</gene>
<evidence type="ECO:0000313" key="3">
    <source>
        <dbReference type="EMBL" id="CAI2362324.1"/>
    </source>
</evidence>
<feature type="compositionally biased region" description="Basic and acidic residues" evidence="2">
    <location>
        <begin position="327"/>
        <end position="336"/>
    </location>
</feature>
<evidence type="ECO:0000256" key="1">
    <source>
        <dbReference type="SAM" id="Coils"/>
    </source>
</evidence>
<dbReference type="AlphaFoldDB" id="A0AAD1X682"/>
<feature type="region of interest" description="Disordered" evidence="2">
    <location>
        <begin position="327"/>
        <end position="393"/>
    </location>
</feature>
<reference evidence="3" key="1">
    <citation type="submission" date="2023-07" db="EMBL/GenBank/DDBJ databases">
        <authorList>
            <consortium name="AG Swart"/>
            <person name="Singh M."/>
            <person name="Singh A."/>
            <person name="Seah K."/>
            <person name="Emmerich C."/>
        </authorList>
    </citation>
    <scope>NUCLEOTIDE SEQUENCE</scope>
    <source>
        <strain evidence="3">DP1</strain>
    </source>
</reference>
<dbReference type="EMBL" id="CAMPGE010003489">
    <property type="protein sequence ID" value="CAI2362324.1"/>
    <property type="molecule type" value="Genomic_DNA"/>
</dbReference>
<feature type="compositionally biased region" description="Polar residues" evidence="2">
    <location>
        <begin position="364"/>
        <end position="389"/>
    </location>
</feature>
<protein>
    <submittedName>
        <fullName evidence="3">Uncharacterized protein</fullName>
    </submittedName>
</protein>
<proteinExistence type="predicted"/>
<keyword evidence="4" id="KW-1185">Reference proteome</keyword>
<evidence type="ECO:0000256" key="2">
    <source>
        <dbReference type="SAM" id="MobiDB-lite"/>
    </source>
</evidence>
<evidence type="ECO:0000313" key="4">
    <source>
        <dbReference type="Proteomes" id="UP001295684"/>
    </source>
</evidence>
<name>A0AAD1X682_EUPCR</name>